<evidence type="ECO:0000313" key="2">
    <source>
        <dbReference type="EMBL" id="DAE03944.1"/>
    </source>
</evidence>
<keyword evidence="1" id="KW-1133">Transmembrane helix</keyword>
<sequence>MSFPRLIIRLPLPKALGYLIFIYSNCIITFITMFCNTA</sequence>
<accession>A0A8S5PB86</accession>
<proteinExistence type="predicted"/>
<keyword evidence="1" id="KW-0812">Transmembrane</keyword>
<organism evidence="2">
    <name type="scientific">Myoviridae sp. ct2cn10</name>
    <dbReference type="NCBI Taxonomy" id="2825022"/>
    <lineage>
        <taxon>Viruses</taxon>
        <taxon>Duplodnaviria</taxon>
        <taxon>Heunggongvirae</taxon>
        <taxon>Uroviricota</taxon>
        <taxon>Caudoviricetes</taxon>
    </lineage>
</organism>
<protein>
    <submittedName>
        <fullName evidence="2">Uncharacterized protein</fullName>
    </submittedName>
</protein>
<name>A0A8S5PB86_9CAUD</name>
<dbReference type="EMBL" id="BK015379">
    <property type="protein sequence ID" value="DAE03944.1"/>
    <property type="molecule type" value="Genomic_DNA"/>
</dbReference>
<keyword evidence="1" id="KW-0472">Membrane</keyword>
<reference evidence="2" key="1">
    <citation type="journal article" date="2021" name="Proc. Natl. Acad. Sci. U.S.A.">
        <title>A Catalog of Tens of Thousands of Viruses from Human Metagenomes Reveals Hidden Associations with Chronic Diseases.</title>
        <authorList>
            <person name="Tisza M.J."/>
            <person name="Buck C.B."/>
        </authorList>
    </citation>
    <scope>NUCLEOTIDE SEQUENCE</scope>
    <source>
        <strain evidence="2">Ct2cn10</strain>
    </source>
</reference>
<evidence type="ECO:0000256" key="1">
    <source>
        <dbReference type="SAM" id="Phobius"/>
    </source>
</evidence>
<feature type="transmembrane region" description="Helical" evidence="1">
    <location>
        <begin position="15"/>
        <end position="35"/>
    </location>
</feature>